<protein>
    <submittedName>
        <fullName evidence="1">Uncharacterized protein</fullName>
    </submittedName>
</protein>
<gene>
    <name evidence="1" type="ORF">M3P05_08375</name>
</gene>
<proteinExistence type="predicted"/>
<evidence type="ECO:0000313" key="1">
    <source>
        <dbReference type="EMBL" id="MCL6269952.1"/>
    </source>
</evidence>
<sequence length="103" mass="11475">MIAGETSVMNAMEERIEDILTMYAAGVMSRMDNSYSKSLGWAQRAEQAAYQLGVESRRVKKDLSFGVPKLDRAYRQGWMKSSECKVYDLTGALVSKGELPKSA</sequence>
<evidence type="ECO:0000313" key="2">
    <source>
        <dbReference type="Proteomes" id="UP001203338"/>
    </source>
</evidence>
<accession>A0ABT0PEZ5</accession>
<dbReference type="RefSeq" id="WP_249699072.1">
    <property type="nucleotide sequence ID" value="NZ_JAMFLX010000009.1"/>
</dbReference>
<reference evidence="1 2" key="1">
    <citation type="submission" date="2022-05" db="EMBL/GenBank/DDBJ databases">
        <authorList>
            <person name="Park J.-S."/>
        </authorList>
    </citation>
    <scope>NUCLEOTIDE SEQUENCE [LARGE SCALE GENOMIC DNA]</scope>
    <source>
        <strain evidence="1 2">2012CJ34-2</strain>
    </source>
</reference>
<dbReference type="EMBL" id="JAMFLX010000009">
    <property type="protein sequence ID" value="MCL6269952.1"/>
    <property type="molecule type" value="Genomic_DNA"/>
</dbReference>
<comment type="caution">
    <text evidence="1">The sequence shown here is derived from an EMBL/GenBank/DDBJ whole genome shotgun (WGS) entry which is preliminary data.</text>
</comment>
<dbReference type="Proteomes" id="UP001203338">
    <property type="component" value="Unassembled WGS sequence"/>
</dbReference>
<name>A0ABT0PEZ5_9GAMM</name>
<organism evidence="1 2">
    <name type="scientific">Parendozoicomonas callyspongiae</name>
    <dbReference type="NCBI Taxonomy" id="2942213"/>
    <lineage>
        <taxon>Bacteria</taxon>
        <taxon>Pseudomonadati</taxon>
        <taxon>Pseudomonadota</taxon>
        <taxon>Gammaproteobacteria</taxon>
        <taxon>Oceanospirillales</taxon>
        <taxon>Endozoicomonadaceae</taxon>
        <taxon>Parendozoicomonas</taxon>
    </lineage>
</organism>
<keyword evidence="2" id="KW-1185">Reference proteome</keyword>